<gene>
    <name evidence="1" type="ORF">M378DRAFT_182175</name>
</gene>
<dbReference type="EMBL" id="KN818487">
    <property type="protein sequence ID" value="KIL55668.1"/>
    <property type="molecule type" value="Genomic_DNA"/>
</dbReference>
<accession>A0A0C2WHR8</accession>
<dbReference type="Proteomes" id="UP000054549">
    <property type="component" value="Unassembled WGS sequence"/>
</dbReference>
<evidence type="ECO:0000313" key="2">
    <source>
        <dbReference type="Proteomes" id="UP000054549"/>
    </source>
</evidence>
<dbReference type="HOGENOM" id="CLU_2120486_0_0_1"/>
<evidence type="ECO:0000313" key="1">
    <source>
        <dbReference type="EMBL" id="KIL55668.1"/>
    </source>
</evidence>
<name>A0A0C2WHR8_AMAMK</name>
<reference evidence="1 2" key="1">
    <citation type="submission" date="2014-04" db="EMBL/GenBank/DDBJ databases">
        <title>Evolutionary Origins and Diversification of the Mycorrhizal Mutualists.</title>
        <authorList>
            <consortium name="DOE Joint Genome Institute"/>
            <consortium name="Mycorrhizal Genomics Consortium"/>
            <person name="Kohler A."/>
            <person name="Kuo A."/>
            <person name="Nagy L.G."/>
            <person name="Floudas D."/>
            <person name="Copeland A."/>
            <person name="Barry K.W."/>
            <person name="Cichocki N."/>
            <person name="Veneault-Fourrey C."/>
            <person name="LaButti K."/>
            <person name="Lindquist E.A."/>
            <person name="Lipzen A."/>
            <person name="Lundell T."/>
            <person name="Morin E."/>
            <person name="Murat C."/>
            <person name="Riley R."/>
            <person name="Ohm R."/>
            <person name="Sun H."/>
            <person name="Tunlid A."/>
            <person name="Henrissat B."/>
            <person name="Grigoriev I.V."/>
            <person name="Hibbett D.S."/>
            <person name="Martin F."/>
        </authorList>
    </citation>
    <scope>NUCLEOTIDE SEQUENCE [LARGE SCALE GENOMIC DNA]</scope>
    <source>
        <strain evidence="1 2">Koide BX008</strain>
    </source>
</reference>
<organism evidence="1 2">
    <name type="scientific">Amanita muscaria (strain Koide BX008)</name>
    <dbReference type="NCBI Taxonomy" id="946122"/>
    <lineage>
        <taxon>Eukaryota</taxon>
        <taxon>Fungi</taxon>
        <taxon>Dikarya</taxon>
        <taxon>Basidiomycota</taxon>
        <taxon>Agaricomycotina</taxon>
        <taxon>Agaricomycetes</taxon>
        <taxon>Agaricomycetidae</taxon>
        <taxon>Agaricales</taxon>
        <taxon>Pluteineae</taxon>
        <taxon>Amanitaceae</taxon>
        <taxon>Amanita</taxon>
    </lineage>
</organism>
<keyword evidence="2" id="KW-1185">Reference proteome</keyword>
<sequence length="114" mass="12858">MVGEHDQDSAYTGGVRWGALISVNSAESKYSYTSHVMDGYALAYTSPNSPSFNQFHEVTFCLLILFSVSEGFRARFVTNNDSESSDIRLETGAKISVYGPTVRYIKNSHERYYY</sequence>
<protein>
    <submittedName>
        <fullName evidence="1">Uncharacterized protein</fullName>
    </submittedName>
</protein>
<dbReference type="InParanoid" id="A0A0C2WHR8"/>
<proteinExistence type="predicted"/>
<dbReference type="AlphaFoldDB" id="A0A0C2WHR8"/>